<evidence type="ECO:0000313" key="2">
    <source>
        <dbReference type="EMBL" id="CRL21970.1"/>
    </source>
</evidence>
<dbReference type="Gene3D" id="2.60.120.10">
    <property type="entry name" value="Jelly Rolls"/>
    <property type="match status" value="1"/>
</dbReference>
<name>A0A0G4P6M0_PENC3</name>
<evidence type="ECO:0000259" key="1">
    <source>
        <dbReference type="Pfam" id="PF07883"/>
    </source>
</evidence>
<dbReference type="InterPro" id="IPR013096">
    <property type="entry name" value="Cupin_2"/>
</dbReference>
<dbReference type="AlphaFoldDB" id="A0A0G4P6M0"/>
<evidence type="ECO:0000313" key="3">
    <source>
        <dbReference type="Proteomes" id="UP000053732"/>
    </source>
</evidence>
<gene>
    <name evidence="2" type="ORF">PCAMFM013_S006g000510</name>
</gene>
<dbReference type="EMBL" id="HG793139">
    <property type="protein sequence ID" value="CRL21970.1"/>
    <property type="molecule type" value="Genomic_DNA"/>
</dbReference>
<dbReference type="InterPro" id="IPR047142">
    <property type="entry name" value="OryJ/VirC-like"/>
</dbReference>
<dbReference type="PANTHER" id="PTHR36156">
    <property type="entry name" value="SLR2101 PROTEIN"/>
    <property type="match status" value="1"/>
</dbReference>
<keyword evidence="3" id="KW-1185">Reference proteome</keyword>
<proteinExistence type="predicted"/>
<dbReference type="Pfam" id="PF07883">
    <property type="entry name" value="Cupin_2"/>
    <property type="match status" value="1"/>
</dbReference>
<organism evidence="2 3">
    <name type="scientific">Penicillium camemberti (strain FM 013)</name>
    <dbReference type="NCBI Taxonomy" id="1429867"/>
    <lineage>
        <taxon>Eukaryota</taxon>
        <taxon>Fungi</taxon>
        <taxon>Dikarya</taxon>
        <taxon>Ascomycota</taxon>
        <taxon>Pezizomycotina</taxon>
        <taxon>Eurotiomycetes</taxon>
        <taxon>Eurotiomycetidae</taxon>
        <taxon>Eurotiales</taxon>
        <taxon>Aspergillaceae</taxon>
        <taxon>Penicillium</taxon>
    </lineage>
</organism>
<dbReference type="CDD" id="cd02231">
    <property type="entry name" value="cupin_BLL6423-like"/>
    <property type="match status" value="1"/>
</dbReference>
<reference evidence="2 3" key="1">
    <citation type="journal article" date="2014" name="Nat. Commun.">
        <title>Multiple recent horizontal transfers of a large genomic region in cheese making fungi.</title>
        <authorList>
            <person name="Cheeseman K."/>
            <person name="Ropars J."/>
            <person name="Renault P."/>
            <person name="Dupont J."/>
            <person name="Gouzy J."/>
            <person name="Branca A."/>
            <person name="Abraham A.L."/>
            <person name="Ceppi M."/>
            <person name="Conseiller E."/>
            <person name="Debuchy R."/>
            <person name="Malagnac F."/>
            <person name="Goarin A."/>
            <person name="Silar P."/>
            <person name="Lacoste S."/>
            <person name="Sallet E."/>
            <person name="Bensimon A."/>
            <person name="Giraud T."/>
            <person name="Brygoo Y."/>
        </authorList>
    </citation>
    <scope>NUCLEOTIDE SEQUENCE [LARGE SCALE GENOMIC DNA]</scope>
    <source>
        <strain evidence="3">FM 013</strain>
    </source>
</reference>
<dbReference type="Proteomes" id="UP000053732">
    <property type="component" value="Unassembled WGS sequence"/>
</dbReference>
<protein>
    <submittedName>
        <fullName evidence="2">Cupin, RmlC-type</fullName>
    </submittedName>
</protein>
<dbReference type="InterPro" id="IPR011051">
    <property type="entry name" value="RmlC_Cupin_sf"/>
</dbReference>
<feature type="domain" description="Cupin type-2" evidence="1">
    <location>
        <begin position="101"/>
        <end position="168"/>
    </location>
</feature>
<dbReference type="InterPro" id="IPR014710">
    <property type="entry name" value="RmlC-like_jellyroll"/>
</dbReference>
<sequence length="198" mass="21753">MSSKVYADIYATEGPFTQFPGAGLPDIKRFITTHNAQGEGVFLPVDNGDHQALMANGRGCQNILYTTQGEAVDLNGEVDIALAKNNAPGLHVPGGTLVRMIDFAPGVESPMHRAMSLDYGTVIEGEFEVELDSGEKRIMRRGDVLVQRATAHRWRNLSPDKPGRMLFVLLDCQPMDPINGKEFAVELNELSPDFEDNH</sequence>
<dbReference type="SUPFAM" id="SSF51182">
    <property type="entry name" value="RmlC-like cupins"/>
    <property type="match status" value="1"/>
</dbReference>
<dbReference type="STRING" id="1429867.A0A0G4P6M0"/>
<dbReference type="PANTHER" id="PTHR36156:SF2">
    <property type="entry name" value="CUPIN TYPE-2 DOMAIN-CONTAINING PROTEIN"/>
    <property type="match status" value="1"/>
</dbReference>
<accession>A0A0G4P6M0</accession>